<evidence type="ECO:0000256" key="1">
    <source>
        <dbReference type="ARBA" id="ARBA00023002"/>
    </source>
</evidence>
<dbReference type="InterPro" id="IPR002347">
    <property type="entry name" value="SDR_fam"/>
</dbReference>
<protein>
    <submittedName>
        <fullName evidence="3">DHRS7-like protein</fullName>
    </submittedName>
</protein>
<evidence type="ECO:0000313" key="3">
    <source>
        <dbReference type="EMBL" id="WAR18269.1"/>
    </source>
</evidence>
<dbReference type="Pfam" id="PF00106">
    <property type="entry name" value="adh_short"/>
    <property type="match status" value="1"/>
</dbReference>
<dbReference type="InterPro" id="IPR053011">
    <property type="entry name" value="SDR_family_member_7"/>
</dbReference>
<sequence length="254" mass="28302">MDFCTAIEILAVAVAVIQILRLIFTDCDLQLQWAEKFGQSTAFGSLLDEDILVLPLDLLQFDRHRPAVEEVIARYKQIDVLVNNAGRSQRAAWEKTDLQVDREMLEINVLSVLSLTKQVLPRMLDRGQGHIVNMSSVAGKVGAPLSGSYTGAKHAIQGWFNALRMEMYSRNISVTNLCPGPVFSNLLKGSFTEKTGEVLDVEMKEGEKRMSTERCARLCAVAIANRLDEVWISQHPILLGVYLSQYMPTIGTCT</sequence>
<organism evidence="3 4">
    <name type="scientific">Mya arenaria</name>
    <name type="common">Soft-shell clam</name>
    <dbReference type="NCBI Taxonomy" id="6604"/>
    <lineage>
        <taxon>Eukaryota</taxon>
        <taxon>Metazoa</taxon>
        <taxon>Spiralia</taxon>
        <taxon>Lophotrochozoa</taxon>
        <taxon>Mollusca</taxon>
        <taxon>Bivalvia</taxon>
        <taxon>Autobranchia</taxon>
        <taxon>Heteroconchia</taxon>
        <taxon>Euheterodonta</taxon>
        <taxon>Imparidentia</taxon>
        <taxon>Neoheterodontei</taxon>
        <taxon>Myida</taxon>
        <taxon>Myoidea</taxon>
        <taxon>Myidae</taxon>
        <taxon>Mya</taxon>
    </lineage>
</organism>
<keyword evidence="1" id="KW-0560">Oxidoreductase</keyword>
<dbReference type="Proteomes" id="UP001164746">
    <property type="component" value="Chromosome 11"/>
</dbReference>
<dbReference type="Gene3D" id="3.40.50.720">
    <property type="entry name" value="NAD(P)-binding Rossmann-like Domain"/>
    <property type="match status" value="1"/>
</dbReference>
<dbReference type="EMBL" id="CP111022">
    <property type="protein sequence ID" value="WAR18269.1"/>
    <property type="molecule type" value="Genomic_DNA"/>
</dbReference>
<accession>A0ABY7FA90</accession>
<keyword evidence="4" id="KW-1185">Reference proteome</keyword>
<dbReference type="PRINTS" id="PR00081">
    <property type="entry name" value="GDHRDH"/>
</dbReference>
<dbReference type="InterPro" id="IPR020904">
    <property type="entry name" value="Sc_DH/Rdtase_CS"/>
</dbReference>
<gene>
    <name evidence="3" type="ORF">MAR_000107</name>
</gene>
<comment type="similarity">
    <text evidence="2">Belongs to the short-chain dehydrogenases/reductases (SDR) family.</text>
</comment>
<dbReference type="PANTHER" id="PTHR44269:SF1">
    <property type="entry name" value="DEHYDROGENASE_REDUCTASE SDR FAMILY MEMBER 7"/>
    <property type="match status" value="1"/>
</dbReference>
<dbReference type="InterPro" id="IPR036291">
    <property type="entry name" value="NAD(P)-bd_dom_sf"/>
</dbReference>
<proteinExistence type="inferred from homology"/>
<reference evidence="3" key="1">
    <citation type="submission" date="2022-11" db="EMBL/GenBank/DDBJ databases">
        <title>Centuries of genome instability and evolution in soft-shell clam transmissible cancer (bioRxiv).</title>
        <authorList>
            <person name="Hart S.F.M."/>
            <person name="Yonemitsu M.A."/>
            <person name="Giersch R.M."/>
            <person name="Beal B.F."/>
            <person name="Arriagada G."/>
            <person name="Davis B.W."/>
            <person name="Ostrander E.A."/>
            <person name="Goff S.P."/>
            <person name="Metzger M.J."/>
        </authorList>
    </citation>
    <scope>NUCLEOTIDE SEQUENCE</scope>
    <source>
        <strain evidence="3">MELC-2E11</strain>
        <tissue evidence="3">Siphon/mantle</tissue>
    </source>
</reference>
<evidence type="ECO:0000313" key="4">
    <source>
        <dbReference type="Proteomes" id="UP001164746"/>
    </source>
</evidence>
<dbReference type="SUPFAM" id="SSF51735">
    <property type="entry name" value="NAD(P)-binding Rossmann-fold domains"/>
    <property type="match status" value="1"/>
</dbReference>
<dbReference type="PRINTS" id="PR00080">
    <property type="entry name" value="SDRFAMILY"/>
</dbReference>
<dbReference type="PANTHER" id="PTHR44269">
    <property type="entry name" value="DEHYDROGENASE/REDUCTASE SDR FAMILY MEMBER 7-RELATED"/>
    <property type="match status" value="1"/>
</dbReference>
<evidence type="ECO:0000256" key="2">
    <source>
        <dbReference type="RuleBase" id="RU000363"/>
    </source>
</evidence>
<name>A0ABY7FA90_MYAAR</name>
<dbReference type="PROSITE" id="PS00061">
    <property type="entry name" value="ADH_SHORT"/>
    <property type="match status" value="1"/>
</dbReference>